<feature type="transmembrane region" description="Helical" evidence="8">
    <location>
        <begin position="142"/>
        <end position="164"/>
    </location>
</feature>
<dbReference type="FunFam" id="1.20.120.80:FF:000001">
    <property type="entry name" value="Cytochrome (Ubi)quinol oxidase subunit III"/>
    <property type="match status" value="1"/>
</dbReference>
<keyword evidence="4 7" id="KW-0812">Transmembrane</keyword>
<dbReference type="EMBL" id="JAATHJ010000002">
    <property type="protein sequence ID" value="NJP36472.1"/>
    <property type="molecule type" value="Genomic_DNA"/>
</dbReference>
<dbReference type="GO" id="GO:0005886">
    <property type="term" value="C:plasma membrane"/>
    <property type="evidence" value="ECO:0007669"/>
    <property type="project" value="UniProtKB-SubCell"/>
</dbReference>
<dbReference type="SUPFAM" id="SSF81452">
    <property type="entry name" value="Cytochrome c oxidase subunit III-like"/>
    <property type="match status" value="1"/>
</dbReference>
<evidence type="ECO:0000256" key="8">
    <source>
        <dbReference type="SAM" id="Phobius"/>
    </source>
</evidence>
<dbReference type="RefSeq" id="WP_168004755.1">
    <property type="nucleotide sequence ID" value="NZ_JAATHJ010000002.1"/>
</dbReference>
<feature type="transmembrane region" description="Helical" evidence="8">
    <location>
        <begin position="184"/>
        <end position="204"/>
    </location>
</feature>
<dbReference type="AlphaFoldDB" id="A0A969TTX7"/>
<dbReference type="GO" id="GO:0004129">
    <property type="term" value="F:cytochrome-c oxidase activity"/>
    <property type="evidence" value="ECO:0007669"/>
    <property type="project" value="InterPro"/>
</dbReference>
<dbReference type="Gene3D" id="1.20.120.80">
    <property type="entry name" value="Cytochrome c oxidase, subunit III, four-helix bundle"/>
    <property type="match status" value="1"/>
</dbReference>
<feature type="transmembrane region" description="Helical" evidence="8">
    <location>
        <begin position="28"/>
        <end position="49"/>
    </location>
</feature>
<evidence type="ECO:0000259" key="9">
    <source>
        <dbReference type="PROSITE" id="PS50253"/>
    </source>
</evidence>
<dbReference type="PANTHER" id="PTHR11403">
    <property type="entry name" value="CYTOCHROME C OXIDASE SUBUNIT III"/>
    <property type="match status" value="1"/>
</dbReference>
<evidence type="ECO:0000256" key="4">
    <source>
        <dbReference type="ARBA" id="ARBA00022692"/>
    </source>
</evidence>
<keyword evidence="11" id="KW-1185">Reference proteome</keyword>
<feature type="domain" description="Heme-copper oxidase subunit III family profile" evidence="9">
    <location>
        <begin position="28"/>
        <end position="205"/>
    </location>
</feature>
<dbReference type="GO" id="GO:0019646">
    <property type="term" value="P:aerobic electron transport chain"/>
    <property type="evidence" value="ECO:0007669"/>
    <property type="project" value="InterPro"/>
</dbReference>
<dbReference type="InterPro" id="IPR035973">
    <property type="entry name" value="Cyt_c_oxidase_su3-like_sf"/>
</dbReference>
<comment type="subcellular location">
    <subcellularLocation>
        <location evidence="1 7">Cell membrane</location>
        <topology evidence="1 7">Multi-pass membrane protein</topology>
    </subcellularLocation>
</comment>
<evidence type="ECO:0000256" key="5">
    <source>
        <dbReference type="ARBA" id="ARBA00022989"/>
    </source>
</evidence>
<organism evidence="10 11">
    <name type="scientific">Alkalicoccus luteus</name>
    <dbReference type="NCBI Taxonomy" id="1237094"/>
    <lineage>
        <taxon>Bacteria</taxon>
        <taxon>Bacillati</taxon>
        <taxon>Bacillota</taxon>
        <taxon>Bacilli</taxon>
        <taxon>Bacillales</taxon>
        <taxon>Bacillaceae</taxon>
        <taxon>Alkalicoccus</taxon>
    </lineage>
</organism>
<keyword evidence="5 8" id="KW-1133">Transmembrane helix</keyword>
<dbReference type="PANTHER" id="PTHR11403:SF9">
    <property type="entry name" value="CYTOCHROME C OXIDASE SUBUNIT 3"/>
    <property type="match status" value="1"/>
</dbReference>
<comment type="caution">
    <text evidence="10">The sequence shown here is derived from an EMBL/GenBank/DDBJ whole genome shotgun (WGS) entry which is preliminary data.</text>
</comment>
<evidence type="ECO:0000256" key="7">
    <source>
        <dbReference type="RuleBase" id="RU003376"/>
    </source>
</evidence>
<feature type="transmembrane region" description="Helical" evidence="8">
    <location>
        <begin position="101"/>
        <end position="122"/>
    </location>
</feature>
<dbReference type="InterPro" id="IPR024791">
    <property type="entry name" value="Cyt_c/ubiquinol_Oxase_su3"/>
</dbReference>
<evidence type="ECO:0000256" key="3">
    <source>
        <dbReference type="ARBA" id="ARBA00022475"/>
    </source>
</evidence>
<protein>
    <submittedName>
        <fullName evidence="10">Cytochrome (Ubi)quinol oxidase subunit III</fullName>
    </submittedName>
</protein>
<gene>
    <name evidence="10" type="ORF">HCN83_02580</name>
</gene>
<evidence type="ECO:0000313" key="11">
    <source>
        <dbReference type="Proteomes" id="UP000752012"/>
    </source>
</evidence>
<dbReference type="Pfam" id="PF00510">
    <property type="entry name" value="COX3"/>
    <property type="match status" value="1"/>
</dbReference>
<dbReference type="CDD" id="cd02863">
    <property type="entry name" value="Ubiquinol_oxidase_III"/>
    <property type="match status" value="1"/>
</dbReference>
<sequence>MADNQVVEPQVLPPNPEKATLEGRNKFLGFWFFLGGETVLFGSLFGTYLGLRTSTEGGPGPSELFHLDLVFIMTMILLTSSLTSVFAIINMKRGNFNKLLIWMWATVALGVAFLSFEIYEFYDYYFNYGLGFTVSAFASSFYTLVGTHGAHVAFGVGWITTLLIRYRKAGITLANAPKFYTAVLYWHFIDVVWVFIFTVVYLLGAGG</sequence>
<keyword evidence="6 8" id="KW-0472">Membrane</keyword>
<keyword evidence="3" id="KW-1003">Cell membrane</keyword>
<dbReference type="Proteomes" id="UP000752012">
    <property type="component" value="Unassembled WGS sequence"/>
</dbReference>
<dbReference type="InterPro" id="IPR033946">
    <property type="entry name" value="Ubiquinol_oxase_su3_dom"/>
</dbReference>
<reference evidence="10 11" key="1">
    <citation type="submission" date="2020-03" db="EMBL/GenBank/DDBJ databases">
        <title>Assessment of the enzymatic potential of alkaline-tolerant lipase obtained from Bacillus luteus H11 (technogenic soil) for the bioremediation of saline soils contaminated with petroleum substances.</title>
        <authorList>
            <person name="Kalwasinska A."/>
        </authorList>
    </citation>
    <scope>NUCLEOTIDE SEQUENCE [LARGE SCALE GENOMIC DNA]</scope>
    <source>
        <strain evidence="10 11">H11</strain>
    </source>
</reference>
<comment type="similarity">
    <text evidence="2 7">Belongs to the cytochrome c oxidase subunit 3 family.</text>
</comment>
<dbReference type="InterPro" id="IPR000298">
    <property type="entry name" value="Cyt_c_oxidase-like_su3"/>
</dbReference>
<dbReference type="InterPro" id="IPR013833">
    <property type="entry name" value="Cyt_c_oxidase_su3_a-hlx"/>
</dbReference>
<evidence type="ECO:0000256" key="2">
    <source>
        <dbReference type="ARBA" id="ARBA00010581"/>
    </source>
</evidence>
<proteinExistence type="inferred from homology"/>
<feature type="transmembrane region" description="Helical" evidence="8">
    <location>
        <begin position="69"/>
        <end position="89"/>
    </location>
</feature>
<dbReference type="PROSITE" id="PS50253">
    <property type="entry name" value="COX3"/>
    <property type="match status" value="1"/>
</dbReference>
<evidence type="ECO:0000256" key="6">
    <source>
        <dbReference type="ARBA" id="ARBA00023136"/>
    </source>
</evidence>
<accession>A0A969TTX7</accession>
<name>A0A969TTX7_9BACI</name>
<evidence type="ECO:0000256" key="1">
    <source>
        <dbReference type="ARBA" id="ARBA00004651"/>
    </source>
</evidence>
<evidence type="ECO:0000313" key="10">
    <source>
        <dbReference type="EMBL" id="NJP36472.1"/>
    </source>
</evidence>